<dbReference type="AlphaFoldDB" id="A0A0P7YIQ5"/>
<sequence length="58" mass="6204">MKKRIISLLLILGLSLFLPACANMHMTGGVGLNFSGGPYGMRVTPSVNVGMYGGGYRW</sequence>
<feature type="chain" id="PRO_5006146363" description="Lipoprotein" evidence="1">
    <location>
        <begin position="23"/>
        <end position="58"/>
    </location>
</feature>
<dbReference type="Proteomes" id="UP000050421">
    <property type="component" value="Unassembled WGS sequence"/>
</dbReference>
<reference evidence="2 3" key="1">
    <citation type="submission" date="2015-09" db="EMBL/GenBank/DDBJ databases">
        <title>Identification and resolution of microdiversity through metagenomic sequencing of parallel consortia.</title>
        <authorList>
            <person name="Nelson W.C."/>
            <person name="Romine M.F."/>
            <person name="Lindemann S.R."/>
        </authorList>
    </citation>
    <scope>NUCLEOTIDE SEQUENCE [LARGE SCALE GENOMIC DNA]</scope>
    <source>
        <strain evidence="2">HL-49</strain>
    </source>
</reference>
<protein>
    <recommendedName>
        <fullName evidence="4">Lipoprotein</fullName>
    </recommendedName>
</protein>
<feature type="signal peptide" evidence="1">
    <location>
        <begin position="1"/>
        <end position="22"/>
    </location>
</feature>
<dbReference type="STRING" id="1305737.GCA_000526355_00034"/>
<evidence type="ECO:0008006" key="4">
    <source>
        <dbReference type="Google" id="ProtNLM"/>
    </source>
</evidence>
<dbReference type="EMBL" id="LJXT01000024">
    <property type="protein sequence ID" value="KPQ18616.1"/>
    <property type="molecule type" value="Genomic_DNA"/>
</dbReference>
<organism evidence="2 3">
    <name type="scientific">Algoriphagus marincola HL-49</name>
    <dbReference type="NCBI Taxonomy" id="1305737"/>
    <lineage>
        <taxon>Bacteria</taxon>
        <taxon>Pseudomonadati</taxon>
        <taxon>Bacteroidota</taxon>
        <taxon>Cytophagia</taxon>
        <taxon>Cytophagales</taxon>
        <taxon>Cyclobacteriaceae</taxon>
        <taxon>Algoriphagus</taxon>
    </lineage>
</organism>
<evidence type="ECO:0000313" key="2">
    <source>
        <dbReference type="EMBL" id="KPQ18616.1"/>
    </source>
</evidence>
<name>A0A0P7YIQ5_9BACT</name>
<proteinExistence type="predicted"/>
<evidence type="ECO:0000256" key="1">
    <source>
        <dbReference type="SAM" id="SignalP"/>
    </source>
</evidence>
<accession>A0A0P7YIQ5</accession>
<dbReference type="PATRIC" id="fig|1305737.6.peg.1751"/>
<comment type="caution">
    <text evidence="2">The sequence shown here is derived from an EMBL/GenBank/DDBJ whole genome shotgun (WGS) entry which is preliminary data.</text>
</comment>
<evidence type="ECO:0000313" key="3">
    <source>
        <dbReference type="Proteomes" id="UP000050421"/>
    </source>
</evidence>
<keyword evidence="1" id="KW-0732">Signal</keyword>
<gene>
    <name evidence="2" type="ORF">HLUCCX10_05450</name>
</gene>